<evidence type="ECO:0000313" key="2">
    <source>
        <dbReference type="EMBL" id="CAD7699757.1"/>
    </source>
</evidence>
<keyword evidence="3" id="KW-1185">Reference proteome</keyword>
<feature type="compositionally biased region" description="Basic and acidic residues" evidence="1">
    <location>
        <begin position="116"/>
        <end position="125"/>
    </location>
</feature>
<protein>
    <submittedName>
        <fullName evidence="2">Uncharacterized protein</fullName>
    </submittedName>
</protein>
<reference evidence="2" key="1">
    <citation type="submission" date="2020-12" db="EMBL/GenBank/DDBJ databases">
        <authorList>
            <person name="Iha C."/>
        </authorList>
    </citation>
    <scope>NUCLEOTIDE SEQUENCE</scope>
</reference>
<gene>
    <name evidence="2" type="ORF">OSTQU699_LOCUS5116</name>
</gene>
<comment type="caution">
    <text evidence="2">The sequence shown here is derived from an EMBL/GenBank/DDBJ whole genome shotgun (WGS) entry which is preliminary data.</text>
</comment>
<dbReference type="EMBL" id="CAJHUC010001106">
    <property type="protein sequence ID" value="CAD7699757.1"/>
    <property type="molecule type" value="Genomic_DNA"/>
</dbReference>
<name>A0A8S1J8D3_9CHLO</name>
<sequence>MIIMRTRAALDWMPQRPAIAEQGFQFLSDVSPRPRNIVHSHREDASQKDDAKEGCSTSGSQPEAKLTPCSACHDATRQGLSRSDHLQAANRRDRAQLEQLQNQLQELAFNSTESEESPHALREHSLEDEDAANDGRDAAQGASHPARESSRKVHGRPKWGILSKLRALVGKGHGPSSDDVVVAHKSLPVWGQKLAKGKVEELNDEVEELIKEVGFDPTKYFNRSLGDFDSPADFYEDLSDRLEGDAQDVDITEYLADRLGDEHPLVVELRRREALEDVDLLDDFIKDQLGPEKAAVVYEKVPDEFHVPLEYYKELQARGKAGGFDLVPAIEAKLGKAHPLPLALRGDASAARARWPPLKKALFSKPTVSPDEVRLRYQQLGSSDTGACTTILGPFPAPFRDDTIAPSKVFSAAICSSATMKEEASVAQPPKDADIEAPPAAMASQGINATLDAKEVAPHFMGDLPCGAKAPLNAAGAGPDAAQGTPYVARKSQRAAKGSSMLGCLFKCLPTGRCGQKPQSRVVLRNGN</sequence>
<evidence type="ECO:0000256" key="1">
    <source>
        <dbReference type="SAM" id="MobiDB-lite"/>
    </source>
</evidence>
<evidence type="ECO:0000313" key="3">
    <source>
        <dbReference type="Proteomes" id="UP000708148"/>
    </source>
</evidence>
<accession>A0A8S1J8D3</accession>
<feature type="region of interest" description="Disordered" evidence="1">
    <location>
        <begin position="39"/>
        <end position="67"/>
    </location>
</feature>
<feature type="compositionally biased region" description="Basic and acidic residues" evidence="1">
    <location>
        <begin position="40"/>
        <end position="53"/>
    </location>
</feature>
<dbReference type="Proteomes" id="UP000708148">
    <property type="component" value="Unassembled WGS sequence"/>
</dbReference>
<proteinExistence type="predicted"/>
<feature type="region of interest" description="Disordered" evidence="1">
    <location>
        <begin position="110"/>
        <end position="156"/>
    </location>
</feature>
<dbReference type="OrthoDB" id="578375at2759"/>
<dbReference type="AlphaFoldDB" id="A0A8S1J8D3"/>
<organism evidence="2 3">
    <name type="scientific">Ostreobium quekettii</name>
    <dbReference type="NCBI Taxonomy" id="121088"/>
    <lineage>
        <taxon>Eukaryota</taxon>
        <taxon>Viridiplantae</taxon>
        <taxon>Chlorophyta</taxon>
        <taxon>core chlorophytes</taxon>
        <taxon>Ulvophyceae</taxon>
        <taxon>TCBD clade</taxon>
        <taxon>Bryopsidales</taxon>
        <taxon>Ostreobineae</taxon>
        <taxon>Ostreobiaceae</taxon>
        <taxon>Ostreobium</taxon>
    </lineage>
</organism>